<proteinExistence type="inferred from homology"/>
<comment type="pathway">
    <text evidence="6">Glycan metabolism; bacterial cellulose biosynthesis.</text>
</comment>
<comment type="function">
    <text evidence="6">Binds the cellulose synthase activator, bis-(3'-5') cyclic diguanylic acid (c-di-GMP).</text>
</comment>
<accession>A0A1M7YYE8</accession>
<dbReference type="GO" id="GO:0005886">
    <property type="term" value="C:plasma membrane"/>
    <property type="evidence" value="ECO:0007669"/>
    <property type="project" value="UniProtKB-SubCell"/>
</dbReference>
<dbReference type="OrthoDB" id="9806702at2"/>
<evidence type="ECO:0000313" key="8">
    <source>
        <dbReference type="Proteomes" id="UP000184600"/>
    </source>
</evidence>
<keyword evidence="6" id="KW-0973">c-di-GMP</keyword>
<dbReference type="Pfam" id="PF03170">
    <property type="entry name" value="BcsB"/>
    <property type="match status" value="1"/>
</dbReference>
<keyword evidence="4" id="KW-1133">Transmembrane helix</keyword>
<keyword evidence="6" id="KW-0997">Cell inner membrane</keyword>
<dbReference type="PANTHER" id="PTHR39083:SF1">
    <property type="entry name" value="CYCLIC DI-GMP-BINDING PROTEIN"/>
    <property type="match status" value="1"/>
</dbReference>
<dbReference type="GO" id="GO:0030244">
    <property type="term" value="P:cellulose biosynthetic process"/>
    <property type="evidence" value="ECO:0007669"/>
    <property type="project" value="UniProtKB-KW"/>
</dbReference>
<comment type="subcellular location">
    <subcellularLocation>
        <location evidence="6">Cell inner membrane</location>
    </subcellularLocation>
    <subcellularLocation>
        <location evidence="1">Cell membrane</location>
        <topology evidence="1">Single-pass membrane protein</topology>
    </subcellularLocation>
</comment>
<reference evidence="8" key="1">
    <citation type="submission" date="2016-12" db="EMBL/GenBank/DDBJ databases">
        <authorList>
            <person name="Rodrigo-Torres L."/>
            <person name="Arahal R.D."/>
            <person name="Lucena T."/>
        </authorList>
    </citation>
    <scope>NUCLEOTIDE SEQUENCE [LARGE SCALE GENOMIC DNA]</scope>
</reference>
<dbReference type="RefSeq" id="WP_073584523.1">
    <property type="nucleotide sequence ID" value="NZ_AP024897.1"/>
</dbReference>
<keyword evidence="3" id="KW-0812">Transmembrane</keyword>
<keyword evidence="8" id="KW-1185">Reference proteome</keyword>
<sequence>MTRKKIRLPAPDIRLVFMLLVSLLPLRTAAGNLNTFRLSEFHTGDAIMRLAGESAGETLTIPLSPLVEVTSATLRLKLTSSIALQKRRSILSVRLNNATIAQIAFDPEKPDLSADIKLPVSLWRSQYNALTFAVSHHAEICQASQSPDLWSEINLYDSMLTLDTKVKIGQLNLQKLSAFFHPGIGSQQQVKVFTFTQDKAPGLIRTHVLPAIAQALALRREYRSLTFDYQALPEPALPAGNSGTPEQNAAYLHSSWYTGKKQSDELHILTGTRETLAPYLPDTVTRDIKGPFLRIQKTPPVLKGKDILIAPQYRLIVSGLTAAEVLKAATTLNSYHLRCLERTG</sequence>
<comment type="subunit">
    <text evidence="6">Tightly associated with the cellulose synthase catalytic subunit.</text>
</comment>
<keyword evidence="5" id="KW-0472">Membrane</keyword>
<evidence type="ECO:0000256" key="4">
    <source>
        <dbReference type="ARBA" id="ARBA00022989"/>
    </source>
</evidence>
<evidence type="ECO:0000313" key="7">
    <source>
        <dbReference type="EMBL" id="SHO57506.1"/>
    </source>
</evidence>
<dbReference type="Gene3D" id="2.60.120.260">
    <property type="entry name" value="Galactose-binding domain-like"/>
    <property type="match status" value="1"/>
</dbReference>
<dbReference type="InterPro" id="IPR018513">
    <property type="entry name" value="Cell_synthase_bac"/>
</dbReference>
<evidence type="ECO:0000256" key="2">
    <source>
        <dbReference type="ARBA" id="ARBA00022475"/>
    </source>
</evidence>
<evidence type="ECO:0000256" key="6">
    <source>
        <dbReference type="RuleBase" id="RU365021"/>
    </source>
</evidence>
<keyword evidence="2 6" id="KW-1003">Cell membrane</keyword>
<gene>
    <name evidence="7" type="ORF">VQ7734_03276</name>
</gene>
<dbReference type="PANTHER" id="PTHR39083">
    <property type="entry name" value="CYCLIC DI-GMP-BINDING PROTEIN"/>
    <property type="match status" value="1"/>
</dbReference>
<evidence type="ECO:0000256" key="5">
    <source>
        <dbReference type="ARBA" id="ARBA00023136"/>
    </source>
</evidence>
<protein>
    <recommendedName>
        <fullName evidence="6">Cyclic di-GMP-binding protein</fullName>
    </recommendedName>
    <alternativeName>
        <fullName evidence="6">Cellulose synthase regulatory subunit</fullName>
    </alternativeName>
</protein>
<keyword evidence="6" id="KW-0135">Cellulose biosynthesis</keyword>
<dbReference type="STRING" id="1117707.VQ7734_03276"/>
<dbReference type="AlphaFoldDB" id="A0A1M7YYE8"/>
<evidence type="ECO:0000256" key="1">
    <source>
        <dbReference type="ARBA" id="ARBA00004162"/>
    </source>
</evidence>
<dbReference type="GO" id="GO:0006011">
    <property type="term" value="P:UDP-alpha-D-glucose metabolic process"/>
    <property type="evidence" value="ECO:0007669"/>
    <property type="project" value="InterPro"/>
</dbReference>
<dbReference type="EMBL" id="FRFG01000042">
    <property type="protein sequence ID" value="SHO57506.1"/>
    <property type="molecule type" value="Genomic_DNA"/>
</dbReference>
<evidence type="ECO:0000256" key="3">
    <source>
        <dbReference type="ARBA" id="ARBA00022692"/>
    </source>
</evidence>
<organism evidence="7 8">
    <name type="scientific">Vibrio quintilis</name>
    <dbReference type="NCBI Taxonomy" id="1117707"/>
    <lineage>
        <taxon>Bacteria</taxon>
        <taxon>Pseudomonadati</taxon>
        <taxon>Pseudomonadota</taxon>
        <taxon>Gammaproteobacteria</taxon>
        <taxon>Vibrionales</taxon>
        <taxon>Vibrionaceae</taxon>
        <taxon>Vibrio</taxon>
    </lineage>
</organism>
<name>A0A1M7YYE8_9VIBR</name>
<comment type="similarity">
    <text evidence="6">Belongs to the AcsB/BcsB family.</text>
</comment>
<dbReference type="Proteomes" id="UP000184600">
    <property type="component" value="Unassembled WGS sequence"/>
</dbReference>
<dbReference type="UniPathway" id="UPA00694"/>